<keyword evidence="2 5" id="KW-0812">Transmembrane</keyword>
<protein>
    <recommendedName>
        <fullName evidence="6">O-antigen ligase-related domain-containing protein</fullName>
    </recommendedName>
</protein>
<gene>
    <name evidence="7" type="ORF">CIB95_08480</name>
</gene>
<dbReference type="Pfam" id="PF04932">
    <property type="entry name" value="Wzy_C"/>
    <property type="match status" value="1"/>
</dbReference>
<evidence type="ECO:0000256" key="3">
    <source>
        <dbReference type="ARBA" id="ARBA00022989"/>
    </source>
</evidence>
<evidence type="ECO:0000313" key="8">
    <source>
        <dbReference type="Proteomes" id="UP000217083"/>
    </source>
</evidence>
<evidence type="ECO:0000256" key="5">
    <source>
        <dbReference type="SAM" id="Phobius"/>
    </source>
</evidence>
<evidence type="ECO:0000256" key="1">
    <source>
        <dbReference type="ARBA" id="ARBA00004141"/>
    </source>
</evidence>
<evidence type="ECO:0000256" key="2">
    <source>
        <dbReference type="ARBA" id="ARBA00022692"/>
    </source>
</evidence>
<feature type="transmembrane region" description="Helical" evidence="5">
    <location>
        <begin position="354"/>
        <end position="372"/>
    </location>
</feature>
<dbReference type="EMBL" id="NPIA01000003">
    <property type="protein sequence ID" value="OZM57480.1"/>
    <property type="molecule type" value="Genomic_DNA"/>
</dbReference>
<feature type="transmembrane region" description="Helical" evidence="5">
    <location>
        <begin position="36"/>
        <end position="55"/>
    </location>
</feature>
<dbReference type="InterPro" id="IPR007016">
    <property type="entry name" value="O-antigen_ligase-rel_domated"/>
</dbReference>
<dbReference type="AlphaFoldDB" id="A0A263BUU7"/>
<evidence type="ECO:0000256" key="4">
    <source>
        <dbReference type="ARBA" id="ARBA00023136"/>
    </source>
</evidence>
<keyword evidence="4 5" id="KW-0472">Membrane</keyword>
<feature type="domain" description="O-antigen ligase-related" evidence="6">
    <location>
        <begin position="207"/>
        <end position="330"/>
    </location>
</feature>
<feature type="transmembrane region" description="Helical" evidence="5">
    <location>
        <begin position="67"/>
        <end position="94"/>
    </location>
</feature>
<dbReference type="PANTHER" id="PTHR37422:SF13">
    <property type="entry name" value="LIPOPOLYSACCHARIDE BIOSYNTHESIS PROTEIN PA4999-RELATED"/>
    <property type="match status" value="1"/>
</dbReference>
<proteinExistence type="predicted"/>
<evidence type="ECO:0000259" key="6">
    <source>
        <dbReference type="Pfam" id="PF04932"/>
    </source>
</evidence>
<feature type="transmembrane region" description="Helical" evidence="5">
    <location>
        <begin position="12"/>
        <end position="30"/>
    </location>
</feature>
<keyword evidence="3 5" id="KW-1133">Transmembrane helix</keyword>
<feature type="transmembrane region" description="Helical" evidence="5">
    <location>
        <begin position="238"/>
        <end position="258"/>
    </location>
</feature>
<keyword evidence="8" id="KW-1185">Reference proteome</keyword>
<dbReference type="Proteomes" id="UP000217083">
    <property type="component" value="Unassembled WGS sequence"/>
</dbReference>
<accession>A0A263BUU7</accession>
<comment type="subcellular location">
    <subcellularLocation>
        <location evidence="1">Membrane</location>
        <topology evidence="1">Multi-pass membrane protein</topology>
    </subcellularLocation>
</comment>
<dbReference type="PANTHER" id="PTHR37422">
    <property type="entry name" value="TEICHURONIC ACID BIOSYNTHESIS PROTEIN TUAE"/>
    <property type="match status" value="1"/>
</dbReference>
<name>A0A263BUU7_9BACI</name>
<feature type="transmembrane region" description="Helical" evidence="5">
    <location>
        <begin position="100"/>
        <end position="117"/>
    </location>
</feature>
<comment type="caution">
    <text evidence="7">The sequence shown here is derived from an EMBL/GenBank/DDBJ whole genome shotgun (WGS) entry which is preliminary data.</text>
</comment>
<dbReference type="InterPro" id="IPR051533">
    <property type="entry name" value="WaaL-like"/>
</dbReference>
<organism evidence="7 8">
    <name type="scientific">Lottiidibacillus patelloidae</name>
    <dbReference type="NCBI Taxonomy" id="2670334"/>
    <lineage>
        <taxon>Bacteria</taxon>
        <taxon>Bacillati</taxon>
        <taxon>Bacillota</taxon>
        <taxon>Bacilli</taxon>
        <taxon>Bacillales</taxon>
        <taxon>Bacillaceae</taxon>
        <taxon>Lottiidibacillus</taxon>
    </lineage>
</organism>
<reference evidence="8" key="1">
    <citation type="submission" date="2017-08" db="EMBL/GenBank/DDBJ databases">
        <authorList>
            <person name="Huang Z."/>
        </authorList>
    </citation>
    <scope>NUCLEOTIDE SEQUENCE [LARGE SCALE GENOMIC DNA]</scope>
    <source>
        <strain evidence="8">SA5d-4</strain>
    </source>
</reference>
<feature type="transmembrane region" description="Helical" evidence="5">
    <location>
        <begin position="173"/>
        <end position="191"/>
    </location>
</feature>
<feature type="transmembrane region" description="Helical" evidence="5">
    <location>
        <begin position="314"/>
        <end position="333"/>
    </location>
</feature>
<evidence type="ECO:0000313" key="7">
    <source>
        <dbReference type="EMBL" id="OZM57480.1"/>
    </source>
</evidence>
<feature type="transmembrane region" description="Helical" evidence="5">
    <location>
        <begin position="203"/>
        <end position="232"/>
    </location>
</feature>
<reference evidence="7 8" key="2">
    <citation type="submission" date="2017-09" db="EMBL/GenBank/DDBJ databases">
        <title>Bacillus patelloidae sp. nov., isolated from the intestinal tract of a marine limpet.</title>
        <authorList>
            <person name="Liu R."/>
            <person name="Dong C."/>
            <person name="Shao Z."/>
        </authorList>
    </citation>
    <scope>NUCLEOTIDE SEQUENCE [LARGE SCALE GENOMIC DNA]</scope>
    <source>
        <strain evidence="7 8">SA5d-4</strain>
    </source>
</reference>
<sequence length="402" mass="45690">MIVMNNIRNGISKYGITGLLIVFYLFLLPIQFRTPFGIRFAPADLLFIMLFVVTITKLQIRKYTFSIWHALLLVSFLIATLNGVLSSGILTRYVLIQKDVGLVVLFSLFFIFCQFITNWERMRWVLTYLIGCITFHTLLAILFFITSQLTGITFTWVNSFTGRLSGMLIDPNAFGGLLVVIFTIHITSLYSKNPLFSKRMAYTVTYTLLVGIILTFSRSAWLALSIVLLIQALRNPIYILRIAFISTISLVAIILIAGSDYLQEIIWLATRSSQIDTRLTIIKTGLNLFNESPLFGIGLGAITEKYHIIIHNTPVWILVEFGLIGFTIFLLFLANILWRGAIAFRLTKKGNKPLIYGLMLAFIAMAGLSLGIEALYQRHWWIVMACINSAFMIEIYKKEGRE</sequence>
<dbReference type="GO" id="GO:0016020">
    <property type="term" value="C:membrane"/>
    <property type="evidence" value="ECO:0007669"/>
    <property type="project" value="UniProtKB-SubCell"/>
</dbReference>
<feature type="transmembrane region" description="Helical" evidence="5">
    <location>
        <begin position="124"/>
        <end position="145"/>
    </location>
</feature>